<reference evidence="3" key="1">
    <citation type="submission" date="2023-02" db="EMBL/GenBank/DDBJ databases">
        <title>Georgenia sp.10Sc9-8, isolated from a soil sample collected from the Taklamakan desert.</title>
        <authorList>
            <person name="Liu S."/>
        </authorList>
    </citation>
    <scope>NUCLEOTIDE SEQUENCE</scope>
    <source>
        <strain evidence="3">10Sc9-8</strain>
    </source>
</reference>
<evidence type="ECO:0000313" key="4">
    <source>
        <dbReference type="Proteomes" id="UP001165561"/>
    </source>
</evidence>
<comment type="caution">
    <text evidence="3">The sequence shown here is derived from an EMBL/GenBank/DDBJ whole genome shotgun (WGS) entry which is preliminary data.</text>
</comment>
<evidence type="ECO:0000313" key="3">
    <source>
        <dbReference type="EMBL" id="MDD9205580.1"/>
    </source>
</evidence>
<proteinExistence type="predicted"/>
<name>A0ABT5TU54_9MICO</name>
<protein>
    <submittedName>
        <fullName evidence="3">ABC transporter permease</fullName>
    </submittedName>
</protein>
<accession>A0ABT5TU54</accession>
<dbReference type="EMBL" id="JARACI010000562">
    <property type="protein sequence ID" value="MDD9205580.1"/>
    <property type="molecule type" value="Genomic_DNA"/>
</dbReference>
<feature type="region of interest" description="Disordered" evidence="1">
    <location>
        <begin position="152"/>
        <end position="175"/>
    </location>
</feature>
<sequence>MTASDLRQRVRDRSVLIFALVVPLSLMFVFNLIFGDTDGTELDPVTVAAAAPADDELAETLLTVLDDVDGLDVTVDRVAADEAADRAREGRADLGVVVPDGFGDAVRQGTGPVVDVTESGGTGIEADLVLSVMHGVLDRFAAGAVTAAAAEETGLPPEQHAALGQRTVTEAPAMT</sequence>
<evidence type="ECO:0000256" key="1">
    <source>
        <dbReference type="SAM" id="MobiDB-lite"/>
    </source>
</evidence>
<keyword evidence="2" id="KW-1133">Transmembrane helix</keyword>
<gene>
    <name evidence="3" type="ORF">PU560_03745</name>
</gene>
<feature type="non-terminal residue" evidence="3">
    <location>
        <position position="175"/>
    </location>
</feature>
<feature type="transmembrane region" description="Helical" evidence="2">
    <location>
        <begin position="15"/>
        <end position="34"/>
    </location>
</feature>
<keyword evidence="4" id="KW-1185">Reference proteome</keyword>
<dbReference type="Proteomes" id="UP001165561">
    <property type="component" value="Unassembled WGS sequence"/>
</dbReference>
<dbReference type="Gene3D" id="3.40.1710.10">
    <property type="entry name" value="abc type-2 transporter like domain"/>
    <property type="match status" value="1"/>
</dbReference>
<evidence type="ECO:0000256" key="2">
    <source>
        <dbReference type="SAM" id="Phobius"/>
    </source>
</evidence>
<keyword evidence="2" id="KW-0812">Transmembrane</keyword>
<keyword evidence="2" id="KW-0472">Membrane</keyword>
<organism evidence="3 4">
    <name type="scientific">Georgenia halotolerans</name>
    <dbReference type="NCBI Taxonomy" id="3028317"/>
    <lineage>
        <taxon>Bacteria</taxon>
        <taxon>Bacillati</taxon>
        <taxon>Actinomycetota</taxon>
        <taxon>Actinomycetes</taxon>
        <taxon>Micrococcales</taxon>
        <taxon>Bogoriellaceae</taxon>
        <taxon>Georgenia</taxon>
    </lineage>
</organism>